<feature type="domain" description="Thioredoxin-like fold" evidence="2">
    <location>
        <begin position="124"/>
        <end position="254"/>
    </location>
</feature>
<keyword evidence="1" id="KW-0732">Signal</keyword>
<keyword evidence="1" id="KW-0574">Periplasm</keyword>
<dbReference type="NCBIfam" id="NF008657">
    <property type="entry name" value="PRK11657.1"/>
    <property type="match status" value="1"/>
</dbReference>
<dbReference type="InterPro" id="IPR051470">
    <property type="entry name" value="Thiol:disulfide_interchange"/>
</dbReference>
<proteinExistence type="inferred from homology"/>
<keyword evidence="4" id="KW-1185">Reference proteome</keyword>
<reference evidence="3" key="1">
    <citation type="submission" date="2022-04" db="EMBL/GenBank/DDBJ databases">
        <title>Alcanivorax sp. CY1518 draft genome sequence.</title>
        <authorList>
            <person name="Zhao G."/>
            <person name="An M."/>
        </authorList>
    </citation>
    <scope>NUCLEOTIDE SEQUENCE</scope>
    <source>
        <strain evidence="3">CY1518</strain>
    </source>
</reference>
<keyword evidence="3" id="KW-0560">Oxidoreductase</keyword>
<comment type="function">
    <text evidence="1">Required for disulfide bond formation in some periplasmic proteins. Acts by transferring its disulfide bond to other proteins and is reduced in the process.</text>
</comment>
<name>A0ABT0E6X6_9GAMM</name>
<dbReference type="Gene3D" id="3.10.450.70">
    <property type="entry name" value="Disulphide bond isomerase, DsbC/G, N-terminal"/>
    <property type="match status" value="1"/>
</dbReference>
<evidence type="ECO:0000256" key="1">
    <source>
        <dbReference type="RuleBase" id="RU364038"/>
    </source>
</evidence>
<dbReference type="Gene3D" id="3.40.30.10">
    <property type="entry name" value="Glutaredoxin"/>
    <property type="match status" value="1"/>
</dbReference>
<dbReference type="InterPro" id="IPR009094">
    <property type="entry name" value="DiS-bond_isomerase_DsbC/G_N_sf"/>
</dbReference>
<dbReference type="CDD" id="cd03020">
    <property type="entry name" value="DsbA_DsbC_DsbG"/>
    <property type="match status" value="1"/>
</dbReference>
<dbReference type="InterPro" id="IPR036249">
    <property type="entry name" value="Thioredoxin-like_sf"/>
</dbReference>
<dbReference type="Proteomes" id="UP001165524">
    <property type="component" value="Unassembled WGS sequence"/>
</dbReference>
<dbReference type="PANTHER" id="PTHR35272">
    <property type="entry name" value="THIOL:DISULFIDE INTERCHANGE PROTEIN DSBC-RELATED"/>
    <property type="match status" value="1"/>
</dbReference>
<protein>
    <recommendedName>
        <fullName evidence="1">Thiol:disulfide interchange protein</fullName>
    </recommendedName>
</protein>
<dbReference type="SUPFAM" id="SSF52833">
    <property type="entry name" value="Thioredoxin-like"/>
    <property type="match status" value="1"/>
</dbReference>
<evidence type="ECO:0000313" key="4">
    <source>
        <dbReference type="Proteomes" id="UP001165524"/>
    </source>
</evidence>
<accession>A0ABT0E6X6</accession>
<dbReference type="Pfam" id="PF13098">
    <property type="entry name" value="Thioredoxin_2"/>
    <property type="match status" value="1"/>
</dbReference>
<evidence type="ECO:0000313" key="3">
    <source>
        <dbReference type="EMBL" id="MCK0537583.1"/>
    </source>
</evidence>
<dbReference type="SUPFAM" id="SSF54423">
    <property type="entry name" value="DsbC/DsbG N-terminal domain-like"/>
    <property type="match status" value="1"/>
</dbReference>
<dbReference type="EMBL" id="JALKII010000004">
    <property type="protein sequence ID" value="MCK0537583.1"/>
    <property type="molecule type" value="Genomic_DNA"/>
</dbReference>
<keyword evidence="1" id="KW-0676">Redox-active center</keyword>
<dbReference type="InterPro" id="IPR033954">
    <property type="entry name" value="DiS-bond_Isoase_DsbC/G"/>
</dbReference>
<dbReference type="PANTHER" id="PTHR35272:SF4">
    <property type="entry name" value="THIOL:DISULFIDE INTERCHANGE PROTEIN DSBG"/>
    <property type="match status" value="1"/>
</dbReference>
<dbReference type="GO" id="GO:0016491">
    <property type="term" value="F:oxidoreductase activity"/>
    <property type="evidence" value="ECO:0007669"/>
    <property type="project" value="UniProtKB-KW"/>
</dbReference>
<sequence>MRPTTRLFLWAITASTLLISALTRADEPALPPALQALETQGVTIVEELETTDDLRILAAAAGQQPLAIYVTAGGNVIVGTRFDARGRPMDEDRLQQLVELPMAQQAWSQLNDSSWVLDGDIEAPRIVYTFSDPNCPYCNQFWKAARPWIDAGAVQLRHVMVGMLKADSATKAAAILDAPDSSAALRENEQNFARGGITPKRSIPNSTRRTLEDHRMLMMTLGFRGTPGIVALDDDGLLQTVNGMPQSGTLEALLGPRP</sequence>
<dbReference type="InterPro" id="IPR012336">
    <property type="entry name" value="Thioredoxin-like_fold"/>
</dbReference>
<comment type="caution">
    <text evidence="3">The sequence shown here is derived from an EMBL/GenBank/DDBJ whole genome shotgun (WGS) entry which is preliminary data.</text>
</comment>
<comment type="subcellular location">
    <subcellularLocation>
        <location evidence="1">Periplasm</location>
    </subcellularLocation>
</comment>
<feature type="signal peptide" evidence="1">
    <location>
        <begin position="1"/>
        <end position="25"/>
    </location>
</feature>
<gene>
    <name evidence="3" type="primary">dsbG</name>
    <name evidence="3" type="ORF">MU846_07655</name>
</gene>
<evidence type="ECO:0000259" key="2">
    <source>
        <dbReference type="Pfam" id="PF13098"/>
    </source>
</evidence>
<dbReference type="RefSeq" id="WP_246951317.1">
    <property type="nucleotide sequence ID" value="NZ_JALKII010000004.1"/>
</dbReference>
<comment type="similarity">
    <text evidence="1">Belongs to the thioredoxin family. DsbC subfamily.</text>
</comment>
<feature type="chain" id="PRO_5044975053" description="Thiol:disulfide interchange protein" evidence="1">
    <location>
        <begin position="26"/>
        <end position="258"/>
    </location>
</feature>
<organism evidence="3 4">
    <name type="scientific">Alcanivorax quisquiliarum</name>
    <dbReference type="NCBI Taxonomy" id="2933565"/>
    <lineage>
        <taxon>Bacteria</taxon>
        <taxon>Pseudomonadati</taxon>
        <taxon>Pseudomonadota</taxon>
        <taxon>Gammaproteobacteria</taxon>
        <taxon>Oceanospirillales</taxon>
        <taxon>Alcanivoracaceae</taxon>
        <taxon>Alcanivorax</taxon>
    </lineage>
</organism>